<reference evidence="4" key="1">
    <citation type="submission" date="2013-02" db="EMBL/GenBank/DDBJ databases">
        <authorList>
            <person name="Hughes D."/>
        </authorList>
    </citation>
    <scope>NUCLEOTIDE SEQUENCE</scope>
    <source>
        <strain>Durham</strain>
        <strain evidence="4">NC isolate 2 -- Noor lab</strain>
    </source>
</reference>
<protein>
    <recommendedName>
        <fullName evidence="1">Nipped-B protein</fullName>
    </recommendedName>
</protein>
<dbReference type="GO" id="GO:0003682">
    <property type="term" value="F:chromatin binding"/>
    <property type="evidence" value="ECO:0007669"/>
    <property type="project" value="TreeGrafter"/>
</dbReference>
<dbReference type="GO" id="GO:0010468">
    <property type="term" value="P:regulation of gene expression"/>
    <property type="evidence" value="ECO:0007669"/>
    <property type="project" value="InterPro"/>
</dbReference>
<dbReference type="PANTHER" id="PTHR21704">
    <property type="entry name" value="NIPPED-B-LIKE PROTEIN DELANGIN SCC2-RELATED"/>
    <property type="match status" value="1"/>
</dbReference>
<evidence type="ECO:0000259" key="2">
    <source>
        <dbReference type="Pfam" id="PF12830"/>
    </source>
</evidence>
<dbReference type="Pfam" id="PF12830">
    <property type="entry name" value="Nipped-B_C"/>
    <property type="match status" value="1"/>
</dbReference>
<dbReference type="AlphaFoldDB" id="T1GYD7"/>
<evidence type="ECO:0000313" key="4">
    <source>
        <dbReference type="Proteomes" id="UP000015102"/>
    </source>
</evidence>
<dbReference type="OMA" id="CFLHKDY"/>
<dbReference type="Proteomes" id="UP000015102">
    <property type="component" value="Unassembled WGS sequence"/>
</dbReference>
<dbReference type="GO" id="GO:1990414">
    <property type="term" value="P:replication-born double-strand break repair via sister chromatid exchange"/>
    <property type="evidence" value="ECO:0007669"/>
    <property type="project" value="TreeGrafter"/>
</dbReference>
<proteinExistence type="inferred from homology"/>
<dbReference type="PANTHER" id="PTHR21704:SF18">
    <property type="entry name" value="NIPPED-B-LIKE PROTEIN"/>
    <property type="match status" value="1"/>
</dbReference>
<sequence length="83" mass="9485">MNDVTSGMASRIIQLYLEEILACFLHKDYSVRLWAVKVVAIVLRQGLVAPQRMVPWLIALSTDEKQETAHRADALLKEIDKTY</sequence>
<dbReference type="EnsemblMetazoa" id="MESCA008862-RA">
    <property type="protein sequence ID" value="MESCA008862-PA"/>
    <property type="gene ID" value="MESCA008862"/>
</dbReference>
<dbReference type="GO" id="GO:0034087">
    <property type="term" value="P:establishment of mitotic sister chromatid cohesion"/>
    <property type="evidence" value="ECO:0007669"/>
    <property type="project" value="TreeGrafter"/>
</dbReference>
<dbReference type="GO" id="GO:0071169">
    <property type="term" value="P:establishment of protein localization to chromatin"/>
    <property type="evidence" value="ECO:0007669"/>
    <property type="project" value="TreeGrafter"/>
</dbReference>
<comment type="subcellular location">
    <subcellularLocation>
        <location evidence="1">Nucleus</location>
    </subcellularLocation>
</comment>
<dbReference type="STRING" id="36166.T1GYD7"/>
<dbReference type="GO" id="GO:0061775">
    <property type="term" value="F:cohesin loader activity"/>
    <property type="evidence" value="ECO:0007669"/>
    <property type="project" value="InterPro"/>
</dbReference>
<dbReference type="GO" id="GO:0090694">
    <property type="term" value="C:Scc2-Scc4 cohesin loading complex"/>
    <property type="evidence" value="ECO:0007669"/>
    <property type="project" value="TreeGrafter"/>
</dbReference>
<dbReference type="GO" id="GO:0140588">
    <property type="term" value="P:chromatin looping"/>
    <property type="evidence" value="ECO:0007669"/>
    <property type="project" value="InterPro"/>
</dbReference>
<dbReference type="HOGENOM" id="CLU_2545183_0_0_1"/>
<keyword evidence="4" id="KW-1185">Reference proteome</keyword>
<comment type="similarity">
    <text evidence="1">Belongs to the SCC2/Nipped-B family.</text>
</comment>
<dbReference type="InterPro" id="IPR033031">
    <property type="entry name" value="Scc2/Nipped-B"/>
</dbReference>
<keyword evidence="1" id="KW-0131">Cell cycle</keyword>
<evidence type="ECO:0000256" key="1">
    <source>
        <dbReference type="RuleBase" id="RU364107"/>
    </source>
</evidence>
<keyword evidence="1" id="KW-0677">Repeat</keyword>
<keyword evidence="1" id="KW-0539">Nucleus</keyword>
<dbReference type="EMBL" id="CAQQ02376371">
    <property type="status" value="NOT_ANNOTATED_CDS"/>
    <property type="molecule type" value="Genomic_DNA"/>
</dbReference>
<evidence type="ECO:0000313" key="3">
    <source>
        <dbReference type="EnsemblMetazoa" id="MESCA008862-PA"/>
    </source>
</evidence>
<organism evidence="3 4">
    <name type="scientific">Megaselia scalaris</name>
    <name type="common">Humpbacked fly</name>
    <name type="synonym">Phora scalaris</name>
    <dbReference type="NCBI Taxonomy" id="36166"/>
    <lineage>
        <taxon>Eukaryota</taxon>
        <taxon>Metazoa</taxon>
        <taxon>Ecdysozoa</taxon>
        <taxon>Arthropoda</taxon>
        <taxon>Hexapoda</taxon>
        <taxon>Insecta</taxon>
        <taxon>Pterygota</taxon>
        <taxon>Neoptera</taxon>
        <taxon>Endopterygota</taxon>
        <taxon>Diptera</taxon>
        <taxon>Brachycera</taxon>
        <taxon>Muscomorpha</taxon>
        <taxon>Platypezoidea</taxon>
        <taxon>Phoridae</taxon>
        <taxon>Megaseliini</taxon>
        <taxon>Megaselia</taxon>
    </lineage>
</organism>
<dbReference type="InterPro" id="IPR024986">
    <property type="entry name" value="Nipped-B_C"/>
</dbReference>
<feature type="domain" description="Sister chromatid cohesion C-terminal" evidence="2">
    <location>
        <begin position="9"/>
        <end position="83"/>
    </location>
</feature>
<name>T1GYD7_MEGSC</name>
<accession>T1GYD7</accession>
<reference evidence="3" key="2">
    <citation type="submission" date="2015-06" db="UniProtKB">
        <authorList>
            <consortium name="EnsemblMetazoa"/>
        </authorList>
    </citation>
    <scope>IDENTIFICATION</scope>
</reference>